<sequence>MERIAPRPACAAGSIRTRPGHPSEPGNGISNRSGQKKKKKTGPGHLENAPGPFCSRHLPGPGSHPSHAQNLLRHLSVHTGPPCSELSSRKAETACSSVSSTLSPHFLGISDGAEPKADAQKCLLEWRK</sequence>
<evidence type="ECO:0000313" key="1">
    <source>
        <dbReference type="EMBL" id="CAN0555062.1"/>
    </source>
</evidence>
<accession>A0AC60A4E7</accession>
<gene>
    <name evidence="1" type="ORF">MRATA1EN22A_LOCUS26774</name>
</gene>
<evidence type="ECO:0000313" key="2">
    <source>
        <dbReference type="Proteomes" id="UP001162501"/>
    </source>
</evidence>
<reference evidence="1" key="1">
    <citation type="submission" date="2023-05" db="EMBL/GenBank/DDBJ databases">
        <authorList>
            <consortium name="ELIXIR-Norway"/>
        </authorList>
    </citation>
    <scope>NUCLEOTIDE SEQUENCE</scope>
</reference>
<proteinExistence type="predicted"/>
<dbReference type="EMBL" id="OX596091">
    <property type="protein sequence ID" value="CAN0555062.1"/>
    <property type="molecule type" value="Genomic_DNA"/>
</dbReference>
<organism evidence="1 2">
    <name type="scientific">Rangifer tarandus platyrhynchus</name>
    <name type="common">Svalbard reindeer</name>
    <dbReference type="NCBI Taxonomy" id="3082113"/>
    <lineage>
        <taxon>Eukaryota</taxon>
        <taxon>Metazoa</taxon>
        <taxon>Chordata</taxon>
        <taxon>Craniata</taxon>
        <taxon>Vertebrata</taxon>
        <taxon>Euteleostomi</taxon>
        <taxon>Mammalia</taxon>
        <taxon>Eutheria</taxon>
        <taxon>Laurasiatheria</taxon>
        <taxon>Artiodactyla</taxon>
        <taxon>Ruminantia</taxon>
        <taxon>Pecora</taxon>
        <taxon>Cervidae</taxon>
        <taxon>Odocoileinae</taxon>
        <taxon>Rangifer</taxon>
    </lineage>
</organism>
<protein>
    <submittedName>
        <fullName evidence="1">Uncharacterized protein</fullName>
    </submittedName>
</protein>
<reference evidence="1" key="2">
    <citation type="submission" date="2025-03" db="EMBL/GenBank/DDBJ databases">
        <authorList>
            <consortium name="ELIXIR-Norway"/>
            <consortium name="Elixir Norway"/>
        </authorList>
    </citation>
    <scope>NUCLEOTIDE SEQUENCE</scope>
</reference>
<dbReference type="Proteomes" id="UP001162501">
    <property type="component" value="Chromosome 7"/>
</dbReference>
<name>A0AC60A4E7_RANTA</name>